<dbReference type="PANTHER" id="PTHR24015">
    <property type="entry name" value="OS07G0578800 PROTEIN-RELATED"/>
    <property type="match status" value="1"/>
</dbReference>
<dbReference type="FunFam" id="1.25.40.10:FF:000344">
    <property type="entry name" value="Pentatricopeptide repeat-containing protein"/>
    <property type="match status" value="1"/>
</dbReference>
<feature type="repeat" description="PPR" evidence="2">
    <location>
        <begin position="328"/>
        <end position="362"/>
    </location>
</feature>
<evidence type="ECO:0000256" key="1">
    <source>
        <dbReference type="ARBA" id="ARBA00022737"/>
    </source>
</evidence>
<keyword evidence="4" id="KW-1185">Reference proteome</keyword>
<feature type="repeat" description="PPR" evidence="2">
    <location>
        <begin position="430"/>
        <end position="464"/>
    </location>
</feature>
<dbReference type="Pfam" id="PF13041">
    <property type="entry name" value="PPR_2"/>
    <property type="match status" value="6"/>
</dbReference>
<comment type="caution">
    <text evidence="3">The sequence shown here is derived from an EMBL/GenBank/DDBJ whole genome shotgun (WGS) entry which is preliminary data.</text>
</comment>
<dbReference type="Proteomes" id="UP000825935">
    <property type="component" value="Chromosome 33"/>
</dbReference>
<keyword evidence="1" id="KW-0677">Repeat</keyword>
<dbReference type="EMBL" id="CM035438">
    <property type="protein sequence ID" value="KAH7284924.1"/>
    <property type="molecule type" value="Genomic_DNA"/>
</dbReference>
<feature type="repeat" description="PPR" evidence="2">
    <location>
        <begin position="634"/>
        <end position="668"/>
    </location>
</feature>
<evidence type="ECO:0008006" key="5">
    <source>
        <dbReference type="Google" id="ProtNLM"/>
    </source>
</evidence>
<dbReference type="NCBIfam" id="TIGR00756">
    <property type="entry name" value="PPR"/>
    <property type="match status" value="7"/>
</dbReference>
<protein>
    <recommendedName>
        <fullName evidence="5">Pentatricopeptide repeat-containing protein</fullName>
    </recommendedName>
</protein>
<dbReference type="PANTHER" id="PTHR24015:SF548">
    <property type="entry name" value="OS08G0340900 PROTEIN"/>
    <property type="match status" value="1"/>
</dbReference>
<accession>A0A8T2QMU0</accession>
<dbReference type="PROSITE" id="PS51375">
    <property type="entry name" value="PPR"/>
    <property type="match status" value="9"/>
</dbReference>
<dbReference type="FunFam" id="1.25.40.10:FF:000158">
    <property type="entry name" value="pentatricopeptide repeat-containing protein At2g33680"/>
    <property type="match status" value="1"/>
</dbReference>
<dbReference type="GO" id="GO:0048731">
    <property type="term" value="P:system development"/>
    <property type="evidence" value="ECO:0007669"/>
    <property type="project" value="UniProtKB-ARBA"/>
</dbReference>
<evidence type="ECO:0000313" key="3">
    <source>
        <dbReference type="EMBL" id="KAH7284924.1"/>
    </source>
</evidence>
<dbReference type="GO" id="GO:0009451">
    <property type="term" value="P:RNA modification"/>
    <property type="evidence" value="ECO:0007669"/>
    <property type="project" value="InterPro"/>
</dbReference>
<reference evidence="3" key="1">
    <citation type="submission" date="2021-08" db="EMBL/GenBank/DDBJ databases">
        <title>WGS assembly of Ceratopteris richardii.</title>
        <authorList>
            <person name="Marchant D.B."/>
            <person name="Chen G."/>
            <person name="Jenkins J."/>
            <person name="Shu S."/>
            <person name="Leebens-Mack J."/>
            <person name="Grimwood J."/>
            <person name="Schmutz J."/>
            <person name="Soltis P."/>
            <person name="Soltis D."/>
            <person name="Chen Z.-H."/>
        </authorList>
    </citation>
    <scope>NUCLEOTIDE SEQUENCE</scope>
    <source>
        <strain evidence="3">Whitten #5841</strain>
        <tissue evidence="3">Leaf</tissue>
    </source>
</reference>
<feature type="repeat" description="PPR" evidence="2">
    <location>
        <begin position="226"/>
        <end position="260"/>
    </location>
</feature>
<dbReference type="AlphaFoldDB" id="A0A8T2QMU0"/>
<dbReference type="InterPro" id="IPR011990">
    <property type="entry name" value="TPR-like_helical_dom_sf"/>
</dbReference>
<feature type="repeat" description="PPR" evidence="2">
    <location>
        <begin position="532"/>
        <end position="566"/>
    </location>
</feature>
<organism evidence="3 4">
    <name type="scientific">Ceratopteris richardii</name>
    <name type="common">Triangle waterfern</name>
    <dbReference type="NCBI Taxonomy" id="49495"/>
    <lineage>
        <taxon>Eukaryota</taxon>
        <taxon>Viridiplantae</taxon>
        <taxon>Streptophyta</taxon>
        <taxon>Embryophyta</taxon>
        <taxon>Tracheophyta</taxon>
        <taxon>Polypodiopsida</taxon>
        <taxon>Polypodiidae</taxon>
        <taxon>Polypodiales</taxon>
        <taxon>Pteridineae</taxon>
        <taxon>Pteridaceae</taxon>
        <taxon>Parkerioideae</taxon>
        <taxon>Ceratopteris</taxon>
    </lineage>
</organism>
<dbReference type="Pfam" id="PF01535">
    <property type="entry name" value="PPR"/>
    <property type="match status" value="10"/>
</dbReference>
<dbReference type="Gene3D" id="1.25.40.10">
    <property type="entry name" value="Tetratricopeptide repeat domain"/>
    <property type="match status" value="7"/>
</dbReference>
<dbReference type="OrthoDB" id="185373at2759"/>
<sequence>MFPEAGGIGDAQKLFKRTPSLIEQGWNAILSDHLQHDEIKQAFELFERMRAESLHPNDHTYVALLKACTRLKDVVKGCELHKEISKLGLLQKNVHIGSMLVDMYSKCGFMEKAQEVFDGLTAKNVVTWNALIGGYAKQDHGEEALRLVQRMEMEGIQPDQVTILCQLKACVSIKTVSEGGEIHAEIVRRNLLEQHPFIGNALIDMYAKCGLLHLAQEILFQLPFRDVNSWNALITGYVKQEHCNGAFICFEQMQIDGILPDVVTLVFSLKACGISQNNEKGRMIHAAIETQERLRTSIILGNALVDMYGKCGMTLEAEQVFEKLPICDIVSWNALATGYALNACFEKVLICYKRMRYAGVSPDAIAFAYSLNACGSIGYMEKGRKIHAEIKREGILEYDILVGNALVFMYASCDCLLKALEVFSQLPSRNIAAYNAIISALLKRDFHQEALKFQSKLQEEGILPNSITFACCLKACGNVGYIDQGMELHAVSARFGYLENEMVLGSSLVEMYAKFGFFRNAEDIFSKLKERDLFLWNALLAGYANHECTEEAFDCFEQLGMEGILPDAVTFTCICKACANINNVRKCLFMHTEMERRGFLQKDIVLGNAVVDMYAKYGLMIKAHEVLKRLPFRNAVTWSALIAGYVKHEENAAALDCIKEMQLENVVPDSITIASSLKAYGSVVATLQGQAIHAEFERRCLLAKDTIIKTALVDMYAKCGHLRLSCDLFQELTNKDVVSWNSLMYGYLDHELWEAVLDCFPRMLLESTFPDAMSYSGGLKSCGATGFVAKGKEIHTRIVKQLLSEDLIVGKALLDMYVKNGLLREAQDVFNNTCAKGLALWNVLMSGYTQSGLTDKVFNIYNKMIEECGDPDPVTFVSVLNACSHTGLLDEASSYFCAMCKSYGYIPTAEHFTCMVDLLGRAGQLENAIVLMNGFPLHPDLAVSTTALSSCRKQGDLLLGKQVFEALSTDDFSMHICMYNLFIEAAR</sequence>
<name>A0A8T2QMU0_CERRI</name>
<gene>
    <name evidence="3" type="ORF">KP509_33G002700</name>
</gene>
<feature type="repeat" description="PPR" evidence="2">
    <location>
        <begin position="872"/>
        <end position="907"/>
    </location>
</feature>
<evidence type="ECO:0000256" key="2">
    <source>
        <dbReference type="PROSITE-ProRule" id="PRU00708"/>
    </source>
</evidence>
<proteinExistence type="predicted"/>
<dbReference type="InterPro" id="IPR002885">
    <property type="entry name" value="PPR_rpt"/>
</dbReference>
<dbReference type="GO" id="GO:0003723">
    <property type="term" value="F:RNA binding"/>
    <property type="evidence" value="ECO:0007669"/>
    <property type="project" value="InterPro"/>
</dbReference>
<dbReference type="InterPro" id="IPR046960">
    <property type="entry name" value="PPR_At4g14850-like_plant"/>
</dbReference>
<feature type="repeat" description="PPR" evidence="2">
    <location>
        <begin position="837"/>
        <end position="871"/>
    </location>
</feature>
<evidence type="ECO:0000313" key="4">
    <source>
        <dbReference type="Proteomes" id="UP000825935"/>
    </source>
</evidence>
<feature type="repeat" description="PPR" evidence="2">
    <location>
        <begin position="736"/>
        <end position="770"/>
    </location>
</feature>
<feature type="repeat" description="PPR" evidence="2">
    <location>
        <begin position="124"/>
        <end position="158"/>
    </location>
</feature>